<protein>
    <submittedName>
        <fullName evidence="1">Oidioi.mRNA.OKI2018_I69.chr2.g4965.t1.cds</fullName>
    </submittedName>
</protein>
<organism evidence="1 2">
    <name type="scientific">Oikopleura dioica</name>
    <name type="common">Tunicate</name>
    <dbReference type="NCBI Taxonomy" id="34765"/>
    <lineage>
        <taxon>Eukaryota</taxon>
        <taxon>Metazoa</taxon>
        <taxon>Chordata</taxon>
        <taxon>Tunicata</taxon>
        <taxon>Appendicularia</taxon>
        <taxon>Copelata</taxon>
        <taxon>Oikopleuridae</taxon>
        <taxon>Oikopleura</taxon>
    </lineage>
</organism>
<keyword evidence="2" id="KW-1185">Reference proteome</keyword>
<proteinExistence type="predicted"/>
<accession>A0ABN7SYP3</accession>
<evidence type="ECO:0000313" key="1">
    <source>
        <dbReference type="EMBL" id="CAG5110579.1"/>
    </source>
</evidence>
<reference evidence="1 2" key="1">
    <citation type="submission" date="2021-04" db="EMBL/GenBank/DDBJ databases">
        <authorList>
            <person name="Bliznina A."/>
        </authorList>
    </citation>
    <scope>NUCLEOTIDE SEQUENCE [LARGE SCALE GENOMIC DNA]</scope>
</reference>
<dbReference type="EMBL" id="OU015567">
    <property type="protein sequence ID" value="CAG5110579.1"/>
    <property type="molecule type" value="Genomic_DNA"/>
</dbReference>
<sequence>MRLFSIGSLGLAYAQITCPPWQETWDRAVIKLTQEAIDAGNDGCTAGGHDGQLYSKCWISCDDGYDMIIKEEDPVAAEGHLEEYKNQKNVIEIRCKQSGNWKPVNPFYCAPACQRMYKNNQFFARSTIYQWDDGFILRTAVLWFAEDPPASLAIESWETNVTTSETQRISTYTSSDTVLAGERKKFIVKMTGATYDSLPNIQVRYIPGIHKDLSCIFDEEFGTTTTSTTSTTTTTTTATTTTLSTTSSSTTTTSGASLCERNKDPECTALTTNQIFFENSWTCRNCFRIRANYSLNGLNWSDRDFLVIEFDVRVSWVSLGHPIEQVESLDNETGYLWRVLFKKDANFVSGMMFDANLMTLVGGVNVDDDWILKSMLSCPCTNTEY</sequence>
<dbReference type="Proteomes" id="UP001158576">
    <property type="component" value="Chromosome 2"/>
</dbReference>
<name>A0ABN7SYP3_OIKDI</name>
<gene>
    <name evidence="1" type="ORF">OKIOD_LOCUS13730</name>
</gene>
<evidence type="ECO:0000313" key="2">
    <source>
        <dbReference type="Proteomes" id="UP001158576"/>
    </source>
</evidence>